<sequence length="227" mass="25569">MINELIEKLKLLDESTDSVEIEKCIAHFSEQEKIVHGHIGFLFIYSLLLIIPTISEIYNIEVITKLGTITSGMIKAFFAIANILYPFIFTFTTTTVNAIIPFSALQTYTRGKLSKATASYLINENKINPYYTGSIFLSIYRKNEKIRKFSAILTLFFTFFPLLVVFILPVISLFVSTKSTCNTLTQPYSALYATSALILASYSTIHLLISTITALKISEKLKSKTKN</sequence>
<evidence type="ECO:0000313" key="3">
    <source>
        <dbReference type="Proteomes" id="UP000503840"/>
    </source>
</evidence>
<proteinExistence type="predicted"/>
<dbReference type="EMBL" id="BLVO01000013">
    <property type="protein sequence ID" value="GFM34048.1"/>
    <property type="molecule type" value="Genomic_DNA"/>
</dbReference>
<evidence type="ECO:0000256" key="1">
    <source>
        <dbReference type="SAM" id="Phobius"/>
    </source>
</evidence>
<accession>A0A7J0BKE3</accession>
<keyword evidence="1" id="KW-0812">Transmembrane</keyword>
<keyword evidence="3" id="KW-1185">Reference proteome</keyword>
<comment type="caution">
    <text evidence="2">The sequence shown here is derived from an EMBL/GenBank/DDBJ whole genome shotgun (WGS) entry which is preliminary data.</text>
</comment>
<reference evidence="2 3" key="1">
    <citation type="submission" date="2020-05" db="EMBL/GenBank/DDBJ databases">
        <title>Draft genome sequence of Desulfovibrio sp. strain HN2T.</title>
        <authorList>
            <person name="Ueno A."/>
            <person name="Tamazawa S."/>
            <person name="Tamamura S."/>
            <person name="Murakami T."/>
            <person name="Kiyama T."/>
            <person name="Inomata H."/>
            <person name="Amano Y."/>
            <person name="Miyakawa K."/>
            <person name="Tamaki H."/>
            <person name="Naganuma T."/>
            <person name="Kaneko K."/>
        </authorList>
    </citation>
    <scope>NUCLEOTIDE SEQUENCE [LARGE SCALE GENOMIC DNA]</scope>
    <source>
        <strain evidence="2 3">HN2</strain>
    </source>
</reference>
<dbReference type="AlphaFoldDB" id="A0A7J0BKE3"/>
<dbReference type="RefSeq" id="WP_174405677.1">
    <property type="nucleotide sequence ID" value="NZ_BLVO01000013.1"/>
</dbReference>
<evidence type="ECO:0000313" key="2">
    <source>
        <dbReference type="EMBL" id="GFM34048.1"/>
    </source>
</evidence>
<feature type="transmembrane region" description="Helical" evidence="1">
    <location>
        <begin position="191"/>
        <end position="215"/>
    </location>
</feature>
<keyword evidence="1" id="KW-0472">Membrane</keyword>
<protein>
    <submittedName>
        <fullName evidence="2">Uncharacterized protein</fullName>
    </submittedName>
</protein>
<dbReference type="Proteomes" id="UP000503840">
    <property type="component" value="Unassembled WGS sequence"/>
</dbReference>
<gene>
    <name evidence="2" type="ORF">DSM101010T_24130</name>
</gene>
<keyword evidence="1" id="KW-1133">Transmembrane helix</keyword>
<feature type="transmembrane region" description="Helical" evidence="1">
    <location>
        <begin position="39"/>
        <end position="58"/>
    </location>
</feature>
<feature type="transmembrane region" description="Helical" evidence="1">
    <location>
        <begin position="78"/>
        <end position="105"/>
    </location>
</feature>
<name>A0A7J0BKE3_9BACT</name>
<organism evidence="2 3">
    <name type="scientific">Desulfovibrio subterraneus</name>
    <dbReference type="NCBI Taxonomy" id="2718620"/>
    <lineage>
        <taxon>Bacteria</taxon>
        <taxon>Pseudomonadati</taxon>
        <taxon>Thermodesulfobacteriota</taxon>
        <taxon>Desulfovibrionia</taxon>
        <taxon>Desulfovibrionales</taxon>
        <taxon>Desulfovibrionaceae</taxon>
        <taxon>Desulfovibrio</taxon>
    </lineage>
</organism>
<feature type="transmembrane region" description="Helical" evidence="1">
    <location>
        <begin position="149"/>
        <end position="171"/>
    </location>
</feature>